<sequence length="44" mass="5238">MRCYYNEIGNLICGNINMWHTFVAFTIGMIFMGLILLYKNEELF</sequence>
<accession>A0A0F9QA19</accession>
<gene>
    <name evidence="2" type="ORF">LCGC14_0730010</name>
</gene>
<keyword evidence="1" id="KW-1133">Transmembrane helix</keyword>
<organism evidence="2">
    <name type="scientific">marine sediment metagenome</name>
    <dbReference type="NCBI Taxonomy" id="412755"/>
    <lineage>
        <taxon>unclassified sequences</taxon>
        <taxon>metagenomes</taxon>
        <taxon>ecological metagenomes</taxon>
    </lineage>
</organism>
<comment type="caution">
    <text evidence="2">The sequence shown here is derived from an EMBL/GenBank/DDBJ whole genome shotgun (WGS) entry which is preliminary data.</text>
</comment>
<keyword evidence="1" id="KW-0812">Transmembrane</keyword>
<reference evidence="2" key="1">
    <citation type="journal article" date="2015" name="Nature">
        <title>Complex archaea that bridge the gap between prokaryotes and eukaryotes.</title>
        <authorList>
            <person name="Spang A."/>
            <person name="Saw J.H."/>
            <person name="Jorgensen S.L."/>
            <person name="Zaremba-Niedzwiedzka K."/>
            <person name="Martijn J."/>
            <person name="Lind A.E."/>
            <person name="van Eijk R."/>
            <person name="Schleper C."/>
            <person name="Guy L."/>
            <person name="Ettema T.J."/>
        </authorList>
    </citation>
    <scope>NUCLEOTIDE SEQUENCE</scope>
</reference>
<protein>
    <submittedName>
        <fullName evidence="2">Uncharacterized protein</fullName>
    </submittedName>
</protein>
<dbReference type="AlphaFoldDB" id="A0A0F9QA19"/>
<keyword evidence="1" id="KW-0472">Membrane</keyword>
<evidence type="ECO:0000256" key="1">
    <source>
        <dbReference type="SAM" id="Phobius"/>
    </source>
</evidence>
<evidence type="ECO:0000313" key="2">
    <source>
        <dbReference type="EMBL" id="KKN40785.1"/>
    </source>
</evidence>
<proteinExistence type="predicted"/>
<feature type="transmembrane region" description="Helical" evidence="1">
    <location>
        <begin position="18"/>
        <end position="38"/>
    </location>
</feature>
<name>A0A0F9QA19_9ZZZZ</name>
<dbReference type="EMBL" id="LAZR01001685">
    <property type="protein sequence ID" value="KKN40785.1"/>
    <property type="molecule type" value="Genomic_DNA"/>
</dbReference>